<dbReference type="AlphaFoldDB" id="A0A4W2EQJ7"/>
<dbReference type="Ensembl" id="ENSBIXT00000033190.1">
    <property type="protein sequence ID" value="ENSBIXP00000039185.1"/>
    <property type="gene ID" value="ENSBIXG00000000130.1"/>
</dbReference>
<evidence type="ECO:0000313" key="3">
    <source>
        <dbReference type="Proteomes" id="UP000429181"/>
    </source>
</evidence>
<keyword evidence="2" id="KW-1185">Reference proteome</keyword>
<dbReference type="Proteomes" id="UP000429181">
    <property type="component" value="Chromosome 10"/>
</dbReference>
<reference evidence="2 3" key="1">
    <citation type="submission" date="2018-11" db="EMBL/GenBank/DDBJ databases">
        <title>Haplotype-resolved cattle genomes.</title>
        <authorList>
            <person name="Low W.Y."/>
            <person name="Tearle R."/>
            <person name="Bickhart D.M."/>
            <person name="Rosen B.D."/>
            <person name="Koren S."/>
            <person name="Rhie A."/>
            <person name="Hiendleder S."/>
            <person name="Phillippy A.M."/>
            <person name="Smith T.P.L."/>
            <person name="Williams J.L."/>
        </authorList>
    </citation>
    <scope>NUCLEOTIDE SEQUENCE [LARGE SCALE GENOMIC DNA]</scope>
</reference>
<sequence>KSTEKFTFGKGTQLIVSLGEYL</sequence>
<organism evidence="1 2">
    <name type="scientific">Bos indicus x Bos taurus</name>
    <name type="common">Hybrid cattle</name>
    <dbReference type="NCBI Taxonomy" id="30522"/>
    <lineage>
        <taxon>Eukaryota</taxon>
        <taxon>Metazoa</taxon>
        <taxon>Chordata</taxon>
        <taxon>Craniata</taxon>
        <taxon>Vertebrata</taxon>
        <taxon>Euteleostomi</taxon>
        <taxon>Mammalia</taxon>
        <taxon>Eutheria</taxon>
        <taxon>Laurasiatheria</taxon>
        <taxon>Artiodactyla</taxon>
        <taxon>Ruminantia</taxon>
        <taxon>Pecora</taxon>
        <taxon>Bovidae</taxon>
        <taxon>Bovinae</taxon>
        <taxon>Bos</taxon>
    </lineage>
</organism>
<dbReference type="GeneTree" id="ENSGT01110000271658"/>
<proteinExistence type="predicted"/>
<evidence type="ECO:0000313" key="2">
    <source>
        <dbReference type="Proteomes" id="UP000314981"/>
    </source>
</evidence>
<dbReference type="Proteomes" id="UP000314981">
    <property type="component" value="Chromosome 10"/>
</dbReference>
<evidence type="ECO:0000313" key="1">
    <source>
        <dbReference type="Ensembl" id="ENSBIXP00000039185.1"/>
    </source>
</evidence>
<reference evidence="1" key="2">
    <citation type="submission" date="2025-05" db="UniProtKB">
        <authorList>
            <consortium name="Ensembl"/>
        </authorList>
    </citation>
    <scope>IDENTIFICATION</scope>
</reference>
<dbReference type="Ensembl" id="ENSBIXT00005050520.1">
    <property type="protein sequence ID" value="ENSBIXP00005020798.1"/>
    <property type="gene ID" value="ENSBIXG00005023810.1"/>
</dbReference>
<name>A0A4W2EQJ7_BOBOX</name>
<protein>
    <submittedName>
        <fullName evidence="1">Uncharacterized protein</fullName>
    </submittedName>
</protein>
<accession>A0A4W2EQJ7</accession>